<reference evidence="1 2" key="1">
    <citation type="submission" date="2014-04" db="EMBL/GenBank/DDBJ databases">
        <authorList>
            <consortium name="DOE Joint Genome Institute"/>
            <person name="Kuo A."/>
            <person name="Kohler A."/>
            <person name="Costa M.D."/>
            <person name="Nagy L.G."/>
            <person name="Floudas D."/>
            <person name="Copeland A."/>
            <person name="Barry K.W."/>
            <person name="Cichocki N."/>
            <person name="Veneault-Fourrey C."/>
            <person name="LaButti K."/>
            <person name="Lindquist E.A."/>
            <person name="Lipzen A."/>
            <person name="Lundell T."/>
            <person name="Morin E."/>
            <person name="Murat C."/>
            <person name="Sun H."/>
            <person name="Tunlid A."/>
            <person name="Henrissat B."/>
            <person name="Grigoriev I.V."/>
            <person name="Hibbett D.S."/>
            <person name="Martin F."/>
            <person name="Nordberg H.P."/>
            <person name="Cantor M.N."/>
            <person name="Hua S.X."/>
        </authorList>
    </citation>
    <scope>NUCLEOTIDE SEQUENCE [LARGE SCALE GENOMIC DNA]</scope>
    <source>
        <strain evidence="1 2">Marx 270</strain>
    </source>
</reference>
<proteinExistence type="predicted"/>
<accession>A0A0C3PZ78</accession>
<keyword evidence="2" id="KW-1185">Reference proteome</keyword>
<dbReference type="InParanoid" id="A0A0C3PZ78"/>
<evidence type="ECO:0000313" key="1">
    <source>
        <dbReference type="EMBL" id="KIO15121.1"/>
    </source>
</evidence>
<name>A0A0C3PZ78_PISTI</name>
<gene>
    <name evidence="1" type="ORF">M404DRAFT_202756</name>
</gene>
<evidence type="ECO:0000313" key="2">
    <source>
        <dbReference type="Proteomes" id="UP000054217"/>
    </source>
</evidence>
<dbReference type="EMBL" id="KN831944">
    <property type="protein sequence ID" value="KIO15121.1"/>
    <property type="molecule type" value="Genomic_DNA"/>
</dbReference>
<organism evidence="1 2">
    <name type="scientific">Pisolithus tinctorius Marx 270</name>
    <dbReference type="NCBI Taxonomy" id="870435"/>
    <lineage>
        <taxon>Eukaryota</taxon>
        <taxon>Fungi</taxon>
        <taxon>Dikarya</taxon>
        <taxon>Basidiomycota</taxon>
        <taxon>Agaricomycotina</taxon>
        <taxon>Agaricomycetes</taxon>
        <taxon>Agaricomycetidae</taxon>
        <taxon>Boletales</taxon>
        <taxon>Sclerodermatineae</taxon>
        <taxon>Pisolithaceae</taxon>
        <taxon>Pisolithus</taxon>
    </lineage>
</organism>
<reference evidence="2" key="2">
    <citation type="submission" date="2015-01" db="EMBL/GenBank/DDBJ databases">
        <title>Evolutionary Origins and Diversification of the Mycorrhizal Mutualists.</title>
        <authorList>
            <consortium name="DOE Joint Genome Institute"/>
            <consortium name="Mycorrhizal Genomics Consortium"/>
            <person name="Kohler A."/>
            <person name="Kuo A."/>
            <person name="Nagy L.G."/>
            <person name="Floudas D."/>
            <person name="Copeland A."/>
            <person name="Barry K.W."/>
            <person name="Cichocki N."/>
            <person name="Veneault-Fourrey C."/>
            <person name="LaButti K."/>
            <person name="Lindquist E.A."/>
            <person name="Lipzen A."/>
            <person name="Lundell T."/>
            <person name="Morin E."/>
            <person name="Murat C."/>
            <person name="Riley R."/>
            <person name="Ohm R."/>
            <person name="Sun H."/>
            <person name="Tunlid A."/>
            <person name="Henrissat B."/>
            <person name="Grigoriev I.V."/>
            <person name="Hibbett D.S."/>
            <person name="Martin F."/>
        </authorList>
    </citation>
    <scope>NUCLEOTIDE SEQUENCE [LARGE SCALE GENOMIC DNA]</scope>
    <source>
        <strain evidence="2">Marx 270</strain>
    </source>
</reference>
<protein>
    <submittedName>
        <fullName evidence="1">Uncharacterized protein</fullName>
    </submittedName>
</protein>
<dbReference type="AlphaFoldDB" id="A0A0C3PZ78"/>
<sequence>MGTIWIGIEPENSLTETCRQQQGKVQHRKIGELSTYPNQERRVRWRRAQGYQECLFPYLHSHVHRPNFQRRRGSAPSTPNCMGPPTCPCLHCLMCLSRVPCLHYQ</sequence>
<dbReference type="Proteomes" id="UP000054217">
    <property type="component" value="Unassembled WGS sequence"/>
</dbReference>
<dbReference type="HOGENOM" id="CLU_2237690_0_0_1"/>